<dbReference type="EMBL" id="BAAAPC010000022">
    <property type="protein sequence ID" value="GAA2010942.1"/>
    <property type="molecule type" value="Genomic_DNA"/>
</dbReference>
<evidence type="ECO:0000256" key="1">
    <source>
        <dbReference type="SAM" id="SignalP"/>
    </source>
</evidence>
<keyword evidence="4" id="KW-1185">Reference proteome</keyword>
<evidence type="ECO:0000259" key="2">
    <source>
        <dbReference type="Pfam" id="PF13472"/>
    </source>
</evidence>
<reference evidence="4" key="1">
    <citation type="journal article" date="2019" name="Int. J. Syst. Evol. Microbiol.">
        <title>The Global Catalogue of Microorganisms (GCM) 10K type strain sequencing project: providing services to taxonomists for standard genome sequencing and annotation.</title>
        <authorList>
            <consortium name="The Broad Institute Genomics Platform"/>
            <consortium name="The Broad Institute Genome Sequencing Center for Infectious Disease"/>
            <person name="Wu L."/>
            <person name="Ma J."/>
        </authorList>
    </citation>
    <scope>NUCLEOTIDE SEQUENCE [LARGE SCALE GENOMIC DNA]</scope>
    <source>
        <strain evidence="4">JCM 15313</strain>
    </source>
</reference>
<name>A0ABP5F186_9ACTN</name>
<organism evidence="3 4">
    <name type="scientific">Nocardiopsis rhodophaea</name>
    <dbReference type="NCBI Taxonomy" id="280238"/>
    <lineage>
        <taxon>Bacteria</taxon>
        <taxon>Bacillati</taxon>
        <taxon>Actinomycetota</taxon>
        <taxon>Actinomycetes</taxon>
        <taxon>Streptosporangiales</taxon>
        <taxon>Nocardiopsidaceae</taxon>
        <taxon>Nocardiopsis</taxon>
    </lineage>
</organism>
<keyword evidence="1" id="KW-0732">Signal</keyword>
<accession>A0ABP5F186</accession>
<proteinExistence type="predicted"/>
<dbReference type="PROSITE" id="PS51257">
    <property type="entry name" value="PROKAR_LIPOPROTEIN"/>
    <property type="match status" value="1"/>
</dbReference>
<dbReference type="InterPro" id="IPR013830">
    <property type="entry name" value="SGNH_hydro"/>
</dbReference>
<feature type="signal peptide" evidence="1">
    <location>
        <begin position="1"/>
        <end position="22"/>
    </location>
</feature>
<dbReference type="Pfam" id="PF13472">
    <property type="entry name" value="Lipase_GDSL_2"/>
    <property type="match status" value="1"/>
</dbReference>
<feature type="chain" id="PRO_5046571999" description="SGNH hydrolase-type esterase domain-containing protein" evidence="1">
    <location>
        <begin position="23"/>
        <end position="318"/>
    </location>
</feature>
<evidence type="ECO:0000313" key="3">
    <source>
        <dbReference type="EMBL" id="GAA2010942.1"/>
    </source>
</evidence>
<dbReference type="Gene3D" id="3.40.50.1110">
    <property type="entry name" value="SGNH hydrolase"/>
    <property type="match status" value="1"/>
</dbReference>
<comment type="caution">
    <text evidence="3">The sequence shown here is derived from an EMBL/GenBank/DDBJ whole genome shotgun (WGS) entry which is preliminary data.</text>
</comment>
<sequence>MEIRWSAAIAAASALLATGCMAADDEAPAKRYYLSLGDSLAEGVQPDTNGDPTVTAESYTDALFRTLYDTDSTLEHQKMGCGGEDTTTFTEGGIERCDERYAEMSQLDAAERFLERNQGRIALVTIDIGGNNFTGCVDEGDGEAEASVDKECVEEGLDRLKEEAPEIAVRLRSAAGPDVQIVGMTYYNPYLAALLADDGEADADKEDAANGGSGGSGDAAVPSQQEIAEYANDVLTDMNDVLRSSYTEAGIDVADVAEAFDSENFGVPTDSETGMPSNVRNICDYTWMCDTERGPDIHTNRAGAEKIAEVFSQVVLAS</sequence>
<dbReference type="Proteomes" id="UP001501585">
    <property type="component" value="Unassembled WGS sequence"/>
</dbReference>
<dbReference type="RefSeq" id="WP_344103618.1">
    <property type="nucleotide sequence ID" value="NZ_BAAAPC010000022.1"/>
</dbReference>
<gene>
    <name evidence="3" type="ORF">GCM10009799_43920</name>
</gene>
<protein>
    <recommendedName>
        <fullName evidence="2">SGNH hydrolase-type esterase domain-containing protein</fullName>
    </recommendedName>
</protein>
<dbReference type="SUPFAM" id="SSF52266">
    <property type="entry name" value="SGNH hydrolase"/>
    <property type="match status" value="1"/>
</dbReference>
<feature type="domain" description="SGNH hydrolase-type esterase" evidence="2">
    <location>
        <begin position="36"/>
        <end position="304"/>
    </location>
</feature>
<evidence type="ECO:0000313" key="4">
    <source>
        <dbReference type="Proteomes" id="UP001501585"/>
    </source>
</evidence>
<dbReference type="InterPro" id="IPR036514">
    <property type="entry name" value="SGNH_hydro_sf"/>
</dbReference>